<dbReference type="GO" id="GO:0042956">
    <property type="term" value="P:maltodextrin transmembrane transport"/>
    <property type="evidence" value="ECO:0007669"/>
    <property type="project" value="TreeGrafter"/>
</dbReference>
<dbReference type="EMBL" id="JABBVZ010000135">
    <property type="protein sequence ID" value="NMP24679.1"/>
    <property type="molecule type" value="Genomic_DNA"/>
</dbReference>
<comment type="similarity">
    <text evidence="1">Belongs to the bacterial solute-binding protein 1 family.</text>
</comment>
<dbReference type="Proteomes" id="UP000533476">
    <property type="component" value="Unassembled WGS sequence"/>
</dbReference>
<dbReference type="GO" id="GO:0055052">
    <property type="term" value="C:ATP-binding cassette (ABC) transporter complex, substrate-binding subunit-containing"/>
    <property type="evidence" value="ECO:0007669"/>
    <property type="project" value="TreeGrafter"/>
</dbReference>
<dbReference type="PANTHER" id="PTHR30061">
    <property type="entry name" value="MALTOSE-BINDING PERIPLASMIC PROTEIN"/>
    <property type="match status" value="1"/>
</dbReference>
<evidence type="ECO:0000313" key="6">
    <source>
        <dbReference type="Proteomes" id="UP000533476"/>
    </source>
</evidence>
<dbReference type="AlphaFoldDB" id="A0A7Y0Q5U4"/>
<dbReference type="GO" id="GO:1901982">
    <property type="term" value="F:maltose binding"/>
    <property type="evidence" value="ECO:0007669"/>
    <property type="project" value="TreeGrafter"/>
</dbReference>
<keyword evidence="3 4" id="KW-0732">Signal</keyword>
<proteinExistence type="inferred from homology"/>
<dbReference type="InterPro" id="IPR006059">
    <property type="entry name" value="SBP"/>
</dbReference>
<dbReference type="PANTHER" id="PTHR30061:SF50">
    <property type="entry name" value="MALTOSE_MALTODEXTRIN-BINDING PERIPLASMIC PROTEIN"/>
    <property type="match status" value="1"/>
</dbReference>
<sequence>MVNKTRALSVAALFAVAGIAAGCGSTTQTTSAAGSHKNVTITFGWWGGTTQERVTENAIKLFEKKYPYIHVNEEFGGPFNTYFQKLTTEMAGGAGPDVMQMDYNYINQFAAEGALLNLKGAKDISLSNISPSVVAAGDVHGGLYGIPNALNADAVIYNPSKFAQVGYTGNQRLTWSQFASLVNKRDSPEFRGICG</sequence>
<name>A0A7Y0Q5U4_9FIRM</name>
<dbReference type="Pfam" id="PF01547">
    <property type="entry name" value="SBP_bac_1"/>
    <property type="match status" value="1"/>
</dbReference>
<feature type="signal peptide" evidence="4">
    <location>
        <begin position="1"/>
        <end position="22"/>
    </location>
</feature>
<protein>
    <submittedName>
        <fullName evidence="5">Extracellular solute-binding protein</fullName>
    </submittedName>
</protein>
<keyword evidence="6" id="KW-1185">Reference proteome</keyword>
<evidence type="ECO:0000256" key="2">
    <source>
        <dbReference type="ARBA" id="ARBA00022448"/>
    </source>
</evidence>
<evidence type="ECO:0000256" key="1">
    <source>
        <dbReference type="ARBA" id="ARBA00008520"/>
    </source>
</evidence>
<evidence type="ECO:0000256" key="3">
    <source>
        <dbReference type="ARBA" id="ARBA00022729"/>
    </source>
</evidence>
<evidence type="ECO:0000256" key="4">
    <source>
        <dbReference type="SAM" id="SignalP"/>
    </source>
</evidence>
<dbReference type="PROSITE" id="PS51257">
    <property type="entry name" value="PROKAR_LIPOPROTEIN"/>
    <property type="match status" value="1"/>
</dbReference>
<dbReference type="SUPFAM" id="SSF53850">
    <property type="entry name" value="Periplasmic binding protein-like II"/>
    <property type="match status" value="1"/>
</dbReference>
<accession>A0A7Y0Q5U4</accession>
<comment type="caution">
    <text evidence="5">The sequence shown here is derived from an EMBL/GenBank/DDBJ whole genome shotgun (WGS) entry which is preliminary data.</text>
</comment>
<reference evidence="5 6" key="1">
    <citation type="submission" date="2020-04" db="EMBL/GenBank/DDBJ databases">
        <authorList>
            <person name="Zhang R."/>
            <person name="Schippers A."/>
        </authorList>
    </citation>
    <scope>NUCLEOTIDE SEQUENCE [LARGE SCALE GENOMIC DNA]</scope>
    <source>
        <strain evidence="5 6">DSM 109850</strain>
    </source>
</reference>
<evidence type="ECO:0000313" key="5">
    <source>
        <dbReference type="EMBL" id="NMP24679.1"/>
    </source>
</evidence>
<organism evidence="5 6">
    <name type="scientific">Sulfobacillus harzensis</name>
    <dbReference type="NCBI Taxonomy" id="2729629"/>
    <lineage>
        <taxon>Bacteria</taxon>
        <taxon>Bacillati</taxon>
        <taxon>Bacillota</taxon>
        <taxon>Clostridia</taxon>
        <taxon>Eubacteriales</taxon>
        <taxon>Clostridiales Family XVII. Incertae Sedis</taxon>
        <taxon>Sulfobacillus</taxon>
    </lineage>
</organism>
<keyword evidence="2" id="KW-0813">Transport</keyword>
<dbReference type="GO" id="GO:0015768">
    <property type="term" value="P:maltose transport"/>
    <property type="evidence" value="ECO:0007669"/>
    <property type="project" value="TreeGrafter"/>
</dbReference>
<feature type="chain" id="PRO_5039606463" evidence="4">
    <location>
        <begin position="23"/>
        <end position="195"/>
    </location>
</feature>
<dbReference type="Gene3D" id="3.40.190.10">
    <property type="entry name" value="Periplasmic binding protein-like II"/>
    <property type="match status" value="1"/>
</dbReference>
<gene>
    <name evidence="5" type="ORF">HIJ39_20435</name>
</gene>